<dbReference type="eggNOG" id="ENOG502SUX7">
    <property type="taxonomic scope" value="Eukaryota"/>
</dbReference>
<feature type="transmembrane region" description="Helical" evidence="6">
    <location>
        <begin position="166"/>
        <end position="184"/>
    </location>
</feature>
<feature type="transmembrane region" description="Helical" evidence="6">
    <location>
        <begin position="370"/>
        <end position="389"/>
    </location>
</feature>
<comment type="subcellular location">
    <subcellularLocation>
        <location evidence="1">Membrane</location>
        <topology evidence="1">Multi-pass membrane protein</topology>
    </subcellularLocation>
</comment>
<dbReference type="OMA" id="VEWFVQA"/>
<evidence type="ECO:0000256" key="5">
    <source>
        <dbReference type="SAM" id="MobiDB-lite"/>
    </source>
</evidence>
<evidence type="ECO:0008006" key="10">
    <source>
        <dbReference type="Google" id="ProtNLM"/>
    </source>
</evidence>
<reference evidence="9" key="1">
    <citation type="journal article" date="2013" name="Nature">
        <title>Pan genome of the phytoplankton Emiliania underpins its global distribution.</title>
        <authorList>
            <person name="Read B.A."/>
            <person name="Kegel J."/>
            <person name="Klute M.J."/>
            <person name="Kuo A."/>
            <person name="Lefebvre S.C."/>
            <person name="Maumus F."/>
            <person name="Mayer C."/>
            <person name="Miller J."/>
            <person name="Monier A."/>
            <person name="Salamov A."/>
            <person name="Young J."/>
            <person name="Aguilar M."/>
            <person name="Claverie J.M."/>
            <person name="Frickenhaus S."/>
            <person name="Gonzalez K."/>
            <person name="Herman E.K."/>
            <person name="Lin Y.C."/>
            <person name="Napier J."/>
            <person name="Ogata H."/>
            <person name="Sarno A.F."/>
            <person name="Shmutz J."/>
            <person name="Schroeder D."/>
            <person name="de Vargas C."/>
            <person name="Verret F."/>
            <person name="von Dassow P."/>
            <person name="Valentin K."/>
            <person name="Van de Peer Y."/>
            <person name="Wheeler G."/>
            <person name="Dacks J.B."/>
            <person name="Delwiche C.F."/>
            <person name="Dyhrman S.T."/>
            <person name="Glockner G."/>
            <person name="John U."/>
            <person name="Richards T."/>
            <person name="Worden A.Z."/>
            <person name="Zhang X."/>
            <person name="Grigoriev I.V."/>
            <person name="Allen A.E."/>
            <person name="Bidle K."/>
            <person name="Borodovsky M."/>
            <person name="Bowler C."/>
            <person name="Brownlee C."/>
            <person name="Cock J.M."/>
            <person name="Elias M."/>
            <person name="Gladyshev V.N."/>
            <person name="Groth M."/>
            <person name="Guda C."/>
            <person name="Hadaegh A."/>
            <person name="Iglesias-Rodriguez M.D."/>
            <person name="Jenkins J."/>
            <person name="Jones B.M."/>
            <person name="Lawson T."/>
            <person name="Leese F."/>
            <person name="Lindquist E."/>
            <person name="Lobanov A."/>
            <person name="Lomsadze A."/>
            <person name="Malik S.B."/>
            <person name="Marsh M.E."/>
            <person name="Mackinder L."/>
            <person name="Mock T."/>
            <person name="Mueller-Roeber B."/>
            <person name="Pagarete A."/>
            <person name="Parker M."/>
            <person name="Probert I."/>
            <person name="Quesneville H."/>
            <person name="Raines C."/>
            <person name="Rensing S.A."/>
            <person name="Riano-Pachon D.M."/>
            <person name="Richier S."/>
            <person name="Rokitta S."/>
            <person name="Shiraiwa Y."/>
            <person name="Soanes D.M."/>
            <person name="van der Giezen M."/>
            <person name="Wahlund T.M."/>
            <person name="Williams B."/>
            <person name="Wilson W."/>
            <person name="Wolfe G."/>
            <person name="Wurch L.L."/>
        </authorList>
    </citation>
    <scope>NUCLEOTIDE SEQUENCE</scope>
</reference>
<dbReference type="RefSeq" id="XP_005767311.1">
    <property type="nucleotide sequence ID" value="XM_005767254.1"/>
</dbReference>
<evidence type="ECO:0000256" key="1">
    <source>
        <dbReference type="ARBA" id="ARBA00004141"/>
    </source>
</evidence>
<reference evidence="8" key="2">
    <citation type="submission" date="2024-10" db="UniProtKB">
        <authorList>
            <consortium name="EnsemblProtists"/>
        </authorList>
    </citation>
    <scope>IDENTIFICATION</scope>
</reference>
<name>A0A0D3IUE7_EMIH1</name>
<feature type="region of interest" description="Disordered" evidence="5">
    <location>
        <begin position="397"/>
        <end position="423"/>
    </location>
</feature>
<sequence length="423" mass="44918">MAAKNWLTLFAFSCSAAANAVMFMDFVVLSELSANAFGVTPADIAATYSLGLFTTLPVAFLVVYFLPRRSYWVFFCGAFCNSLGAWLRWMALANGDWNLCLISTVSIGFGFAVCCMSFAVVGERWFPPEQQMLTTSIGVQSNYAGWCFGALLIPTLVKTAEDHERFMFVQAIATSFVVVFFFLFHNESVAKPQPEDIPSVGKSLGALCINKIYWVRLGSYATVGAVSYTIPAVQDALLAETLDATPDFTKWTDTAFIATGVITGLVLSAREPKNPRMLIKVLFVGCAVSLGVAAWLVSPLAEGLAMAPRRGALSVAMAIAGGTSLGFLGIALAQITHDAPDVHEAYSAGAVEWFVQAGGSFLSYNAINAQGFVICAALVIAATLSLLSAECLAGETAANEGGSGKDSTKPPKDSRGTHPSTFV</sequence>
<evidence type="ECO:0000256" key="4">
    <source>
        <dbReference type="ARBA" id="ARBA00023136"/>
    </source>
</evidence>
<keyword evidence="9" id="KW-1185">Reference proteome</keyword>
<evidence type="ECO:0000313" key="8">
    <source>
        <dbReference type="EnsemblProtists" id="EOD14882"/>
    </source>
</evidence>
<feature type="compositionally biased region" description="Basic and acidic residues" evidence="5">
    <location>
        <begin position="406"/>
        <end position="416"/>
    </location>
</feature>
<organism evidence="8 9">
    <name type="scientific">Emiliania huxleyi (strain CCMP1516)</name>
    <dbReference type="NCBI Taxonomy" id="280463"/>
    <lineage>
        <taxon>Eukaryota</taxon>
        <taxon>Haptista</taxon>
        <taxon>Haptophyta</taxon>
        <taxon>Prymnesiophyceae</taxon>
        <taxon>Isochrysidales</taxon>
        <taxon>Noelaerhabdaceae</taxon>
        <taxon>Emiliania</taxon>
    </lineage>
</organism>
<evidence type="ECO:0000256" key="7">
    <source>
        <dbReference type="SAM" id="SignalP"/>
    </source>
</evidence>
<keyword evidence="4 6" id="KW-0472">Membrane</keyword>
<evidence type="ECO:0000256" key="2">
    <source>
        <dbReference type="ARBA" id="ARBA00022692"/>
    </source>
</evidence>
<keyword evidence="7" id="KW-0732">Signal</keyword>
<feature type="signal peptide" evidence="7">
    <location>
        <begin position="1"/>
        <end position="18"/>
    </location>
</feature>
<proteinExistence type="predicted"/>
<dbReference type="PaxDb" id="2903-EOD14882"/>
<dbReference type="Pfam" id="PF07690">
    <property type="entry name" value="MFS_1"/>
    <property type="match status" value="1"/>
</dbReference>
<dbReference type="GO" id="GO:0016020">
    <property type="term" value="C:membrane"/>
    <property type="evidence" value="ECO:0007669"/>
    <property type="project" value="UniProtKB-SubCell"/>
</dbReference>
<evidence type="ECO:0000256" key="3">
    <source>
        <dbReference type="ARBA" id="ARBA00022989"/>
    </source>
</evidence>
<feature type="transmembrane region" description="Helical" evidence="6">
    <location>
        <begin position="212"/>
        <end position="231"/>
    </location>
</feature>
<feature type="transmembrane region" description="Helical" evidence="6">
    <location>
        <begin position="71"/>
        <end position="89"/>
    </location>
</feature>
<feature type="chain" id="PRO_5044234164" description="Major facilitator superfamily (MFS) profile domain-containing protein" evidence="7">
    <location>
        <begin position="19"/>
        <end position="423"/>
    </location>
</feature>
<evidence type="ECO:0000313" key="9">
    <source>
        <dbReference type="Proteomes" id="UP000013827"/>
    </source>
</evidence>
<keyword evidence="3 6" id="KW-1133">Transmembrane helix</keyword>
<dbReference type="Gene3D" id="1.20.1250.20">
    <property type="entry name" value="MFS general substrate transporter like domains"/>
    <property type="match status" value="1"/>
</dbReference>
<dbReference type="GO" id="GO:0022857">
    <property type="term" value="F:transmembrane transporter activity"/>
    <property type="evidence" value="ECO:0007669"/>
    <property type="project" value="InterPro"/>
</dbReference>
<feature type="transmembrane region" description="Helical" evidence="6">
    <location>
        <begin position="46"/>
        <end position="66"/>
    </location>
</feature>
<dbReference type="InterPro" id="IPR011701">
    <property type="entry name" value="MFS"/>
</dbReference>
<protein>
    <recommendedName>
        <fullName evidence="10">Major facilitator superfamily (MFS) profile domain-containing protein</fullName>
    </recommendedName>
</protein>
<dbReference type="AlphaFoldDB" id="A0A0D3IUE7"/>
<feature type="transmembrane region" description="Helical" evidence="6">
    <location>
        <begin position="313"/>
        <end position="333"/>
    </location>
</feature>
<dbReference type="Proteomes" id="UP000013827">
    <property type="component" value="Unassembled WGS sequence"/>
</dbReference>
<dbReference type="STRING" id="2903.R1BYM9"/>
<dbReference type="GeneID" id="17261015"/>
<dbReference type="PANTHER" id="PTHR10924">
    <property type="entry name" value="MAJOR FACILITATOR SUPERFAMILY PROTEIN-RELATED"/>
    <property type="match status" value="1"/>
</dbReference>
<dbReference type="EnsemblProtists" id="EOD14882">
    <property type="protein sequence ID" value="EOD14882"/>
    <property type="gene ID" value="EMIHUDRAFT_197496"/>
</dbReference>
<accession>A0A0D3IUE7</accession>
<dbReference type="PANTHER" id="PTHR10924:SF6">
    <property type="entry name" value="SOLUTE CARRIER FAMILY 49 MEMBER A3"/>
    <property type="match status" value="1"/>
</dbReference>
<feature type="transmembrane region" description="Helical" evidence="6">
    <location>
        <begin position="281"/>
        <end position="301"/>
    </location>
</feature>
<dbReference type="KEGG" id="ehx:EMIHUDRAFT_197496"/>
<feature type="transmembrane region" description="Helical" evidence="6">
    <location>
        <begin position="101"/>
        <end position="122"/>
    </location>
</feature>
<feature type="transmembrane region" description="Helical" evidence="6">
    <location>
        <begin position="143"/>
        <end position="160"/>
    </location>
</feature>
<dbReference type="InterPro" id="IPR049680">
    <property type="entry name" value="FLVCR1-2_SLC49-like"/>
</dbReference>
<keyword evidence="2 6" id="KW-0812">Transmembrane</keyword>
<evidence type="ECO:0000256" key="6">
    <source>
        <dbReference type="SAM" id="Phobius"/>
    </source>
</evidence>
<dbReference type="SUPFAM" id="SSF103473">
    <property type="entry name" value="MFS general substrate transporter"/>
    <property type="match status" value="1"/>
</dbReference>
<dbReference type="InterPro" id="IPR036259">
    <property type="entry name" value="MFS_trans_sf"/>
</dbReference>
<dbReference type="HOGENOM" id="CLU_649624_0_0_1"/>